<sequence>MLSFSTEISSYVAESKIFASHGSMSGISSFCFCFGALTLGATSIRFGFMSTSAFALAS</sequence>
<proteinExistence type="predicted"/>
<feature type="transmembrane region" description="Helical" evidence="1">
    <location>
        <begin position="27"/>
        <end position="48"/>
    </location>
</feature>
<dbReference type="EMBL" id="GBRH01283472">
    <property type="protein sequence ID" value="JAD14423.1"/>
    <property type="molecule type" value="Transcribed_RNA"/>
</dbReference>
<keyword evidence="1" id="KW-0472">Membrane</keyword>
<reference evidence="2" key="1">
    <citation type="submission" date="2014-09" db="EMBL/GenBank/DDBJ databases">
        <authorList>
            <person name="Magalhaes I.L.F."/>
            <person name="Oliveira U."/>
            <person name="Santos F.R."/>
            <person name="Vidigal T.H.D.A."/>
            <person name="Brescovit A.D."/>
            <person name="Santos A.J."/>
        </authorList>
    </citation>
    <scope>NUCLEOTIDE SEQUENCE</scope>
    <source>
        <tissue evidence="2">Shoot tissue taken approximately 20 cm above the soil surface</tissue>
    </source>
</reference>
<organism evidence="2">
    <name type="scientific">Arundo donax</name>
    <name type="common">Giant reed</name>
    <name type="synonym">Donax arundinaceus</name>
    <dbReference type="NCBI Taxonomy" id="35708"/>
    <lineage>
        <taxon>Eukaryota</taxon>
        <taxon>Viridiplantae</taxon>
        <taxon>Streptophyta</taxon>
        <taxon>Embryophyta</taxon>
        <taxon>Tracheophyta</taxon>
        <taxon>Spermatophyta</taxon>
        <taxon>Magnoliopsida</taxon>
        <taxon>Liliopsida</taxon>
        <taxon>Poales</taxon>
        <taxon>Poaceae</taxon>
        <taxon>PACMAD clade</taxon>
        <taxon>Arundinoideae</taxon>
        <taxon>Arundineae</taxon>
        <taxon>Arundo</taxon>
    </lineage>
</organism>
<reference evidence="2" key="2">
    <citation type="journal article" date="2015" name="Data Brief">
        <title>Shoot transcriptome of the giant reed, Arundo donax.</title>
        <authorList>
            <person name="Barrero R.A."/>
            <person name="Guerrero F.D."/>
            <person name="Moolhuijzen P."/>
            <person name="Goolsby J.A."/>
            <person name="Tidwell J."/>
            <person name="Bellgard S.E."/>
            <person name="Bellgard M.I."/>
        </authorList>
    </citation>
    <scope>NUCLEOTIDE SEQUENCE</scope>
    <source>
        <tissue evidence="2">Shoot tissue taken approximately 20 cm above the soil surface</tissue>
    </source>
</reference>
<evidence type="ECO:0000256" key="1">
    <source>
        <dbReference type="SAM" id="Phobius"/>
    </source>
</evidence>
<keyword evidence="1" id="KW-1133">Transmembrane helix</keyword>
<evidence type="ECO:0000313" key="2">
    <source>
        <dbReference type="EMBL" id="JAD14423.1"/>
    </source>
</evidence>
<dbReference type="AlphaFoldDB" id="A0A0A8XPA1"/>
<accession>A0A0A8XPA1</accession>
<keyword evidence="1" id="KW-0812">Transmembrane</keyword>
<protein>
    <submittedName>
        <fullName evidence="2">Uncharacterized protein</fullName>
    </submittedName>
</protein>
<name>A0A0A8XPA1_ARUDO</name>